<name>A0AA88DLZ3_FICCA</name>
<feature type="domain" description="C2H2-type" evidence="2">
    <location>
        <begin position="47"/>
        <end position="67"/>
    </location>
</feature>
<dbReference type="InterPro" id="IPR013087">
    <property type="entry name" value="Znf_C2H2_type"/>
</dbReference>
<dbReference type="Proteomes" id="UP001187192">
    <property type="component" value="Unassembled WGS sequence"/>
</dbReference>
<keyword evidence="1" id="KW-0812">Transmembrane</keyword>
<gene>
    <name evidence="3" type="ORF">TIFTF001_026844</name>
</gene>
<keyword evidence="1" id="KW-0472">Membrane</keyword>
<keyword evidence="1" id="KW-1133">Transmembrane helix</keyword>
<feature type="transmembrane region" description="Helical" evidence="1">
    <location>
        <begin position="12"/>
        <end position="32"/>
    </location>
</feature>
<evidence type="ECO:0000256" key="1">
    <source>
        <dbReference type="SAM" id="Phobius"/>
    </source>
</evidence>
<organism evidence="3 4">
    <name type="scientific">Ficus carica</name>
    <name type="common">Common fig</name>
    <dbReference type="NCBI Taxonomy" id="3494"/>
    <lineage>
        <taxon>Eukaryota</taxon>
        <taxon>Viridiplantae</taxon>
        <taxon>Streptophyta</taxon>
        <taxon>Embryophyta</taxon>
        <taxon>Tracheophyta</taxon>
        <taxon>Spermatophyta</taxon>
        <taxon>Magnoliopsida</taxon>
        <taxon>eudicotyledons</taxon>
        <taxon>Gunneridae</taxon>
        <taxon>Pentapetalae</taxon>
        <taxon>rosids</taxon>
        <taxon>fabids</taxon>
        <taxon>Rosales</taxon>
        <taxon>Moraceae</taxon>
        <taxon>Ficeae</taxon>
        <taxon>Ficus</taxon>
    </lineage>
</organism>
<dbReference type="EMBL" id="BTGU01000072">
    <property type="protein sequence ID" value="GMN57735.1"/>
    <property type="molecule type" value="Genomic_DNA"/>
</dbReference>
<feature type="transmembrane region" description="Helical" evidence="1">
    <location>
        <begin position="38"/>
        <end position="55"/>
    </location>
</feature>
<accession>A0AA88DLZ3</accession>
<keyword evidence="4" id="KW-1185">Reference proteome</keyword>
<evidence type="ECO:0000313" key="4">
    <source>
        <dbReference type="Proteomes" id="UP001187192"/>
    </source>
</evidence>
<sequence>MVMEKVFGSYNRDILLSWLVLAFSVTELLVMLKSRQSGSAVMLSLVCLHCLLVFYQESRYARHRHPHSVVLYVKNLFDRRRTRSRVFDLEAKQSSNSP</sequence>
<evidence type="ECO:0000313" key="3">
    <source>
        <dbReference type="EMBL" id="GMN57735.1"/>
    </source>
</evidence>
<comment type="caution">
    <text evidence="3">The sequence shown here is derived from an EMBL/GenBank/DDBJ whole genome shotgun (WGS) entry which is preliminary data.</text>
</comment>
<reference evidence="3" key="1">
    <citation type="submission" date="2023-07" db="EMBL/GenBank/DDBJ databases">
        <title>draft genome sequence of fig (Ficus carica).</title>
        <authorList>
            <person name="Takahashi T."/>
            <person name="Nishimura K."/>
        </authorList>
    </citation>
    <scope>NUCLEOTIDE SEQUENCE</scope>
</reference>
<protein>
    <recommendedName>
        <fullName evidence="2">C2H2-type domain-containing protein</fullName>
    </recommendedName>
</protein>
<dbReference type="AlphaFoldDB" id="A0AA88DLZ3"/>
<proteinExistence type="predicted"/>
<feature type="non-terminal residue" evidence="3">
    <location>
        <position position="98"/>
    </location>
</feature>
<dbReference type="PROSITE" id="PS00028">
    <property type="entry name" value="ZINC_FINGER_C2H2_1"/>
    <property type="match status" value="1"/>
</dbReference>
<evidence type="ECO:0000259" key="2">
    <source>
        <dbReference type="PROSITE" id="PS00028"/>
    </source>
</evidence>